<protein>
    <submittedName>
        <fullName evidence="1">Uncharacterized protein</fullName>
    </submittedName>
</protein>
<accession>A0A9P0FIJ4</accession>
<evidence type="ECO:0000313" key="2">
    <source>
        <dbReference type="Proteomes" id="UP001154078"/>
    </source>
</evidence>
<dbReference type="OrthoDB" id="6774530at2759"/>
<dbReference type="Proteomes" id="UP001154078">
    <property type="component" value="Chromosome 4"/>
</dbReference>
<proteinExistence type="predicted"/>
<sequence>MPCQLRTACCQQLHYPSLGVLTLNLNFVLRRAFVWNFVIADVSVPILGSDFLAHFVLLPDYRNKRLIDSITGISTPCQSVSIPQVSIKAIIPDSPGNSILSEFPALICPAGTFREVHHSTLHYIKTTPGPPVSSHPRRLAPDHLVLAKAEFDAMLREGTARSTVQRVNGPYNMFPRFSA</sequence>
<name>A0A9P0FIJ4_BRAAE</name>
<reference evidence="1" key="1">
    <citation type="submission" date="2021-12" db="EMBL/GenBank/DDBJ databases">
        <authorList>
            <person name="King R."/>
        </authorList>
    </citation>
    <scope>NUCLEOTIDE SEQUENCE</scope>
</reference>
<evidence type="ECO:0000313" key="1">
    <source>
        <dbReference type="EMBL" id="CAH0555035.1"/>
    </source>
</evidence>
<keyword evidence="2" id="KW-1185">Reference proteome</keyword>
<gene>
    <name evidence="1" type="ORF">MELIAE_LOCUS6471</name>
</gene>
<organism evidence="1 2">
    <name type="scientific">Brassicogethes aeneus</name>
    <name type="common">Rape pollen beetle</name>
    <name type="synonym">Meligethes aeneus</name>
    <dbReference type="NCBI Taxonomy" id="1431903"/>
    <lineage>
        <taxon>Eukaryota</taxon>
        <taxon>Metazoa</taxon>
        <taxon>Ecdysozoa</taxon>
        <taxon>Arthropoda</taxon>
        <taxon>Hexapoda</taxon>
        <taxon>Insecta</taxon>
        <taxon>Pterygota</taxon>
        <taxon>Neoptera</taxon>
        <taxon>Endopterygota</taxon>
        <taxon>Coleoptera</taxon>
        <taxon>Polyphaga</taxon>
        <taxon>Cucujiformia</taxon>
        <taxon>Nitidulidae</taxon>
        <taxon>Meligethinae</taxon>
        <taxon>Brassicogethes</taxon>
    </lineage>
</organism>
<dbReference type="AlphaFoldDB" id="A0A9P0FIJ4"/>
<dbReference type="EMBL" id="OV121135">
    <property type="protein sequence ID" value="CAH0555035.1"/>
    <property type="molecule type" value="Genomic_DNA"/>
</dbReference>